<evidence type="ECO:0000313" key="3">
    <source>
        <dbReference type="Proteomes" id="UP000799302"/>
    </source>
</evidence>
<reference evidence="2" key="1">
    <citation type="journal article" date="2020" name="Stud. Mycol.">
        <title>101 Dothideomycetes genomes: a test case for predicting lifestyles and emergence of pathogens.</title>
        <authorList>
            <person name="Haridas S."/>
            <person name="Albert R."/>
            <person name="Binder M."/>
            <person name="Bloem J."/>
            <person name="Labutti K."/>
            <person name="Salamov A."/>
            <person name="Andreopoulos B."/>
            <person name="Baker S."/>
            <person name="Barry K."/>
            <person name="Bills G."/>
            <person name="Bluhm B."/>
            <person name="Cannon C."/>
            <person name="Castanera R."/>
            <person name="Culley D."/>
            <person name="Daum C."/>
            <person name="Ezra D."/>
            <person name="Gonzalez J."/>
            <person name="Henrissat B."/>
            <person name="Kuo A."/>
            <person name="Liang C."/>
            <person name="Lipzen A."/>
            <person name="Lutzoni F."/>
            <person name="Magnuson J."/>
            <person name="Mondo S."/>
            <person name="Nolan M."/>
            <person name="Ohm R."/>
            <person name="Pangilinan J."/>
            <person name="Park H.-J."/>
            <person name="Ramirez L."/>
            <person name="Alfaro M."/>
            <person name="Sun H."/>
            <person name="Tritt A."/>
            <person name="Yoshinaga Y."/>
            <person name="Zwiers L.-H."/>
            <person name="Turgeon B."/>
            <person name="Goodwin S."/>
            <person name="Spatafora J."/>
            <person name="Crous P."/>
            <person name="Grigoriev I."/>
        </authorList>
    </citation>
    <scope>NUCLEOTIDE SEQUENCE</scope>
    <source>
        <strain evidence="2">CBS 115976</strain>
    </source>
</reference>
<dbReference type="Proteomes" id="UP000799302">
    <property type="component" value="Unassembled WGS sequence"/>
</dbReference>
<accession>A0A6A6U6N7</accession>
<dbReference type="EMBL" id="MU004238">
    <property type="protein sequence ID" value="KAF2666614.1"/>
    <property type="molecule type" value="Genomic_DNA"/>
</dbReference>
<evidence type="ECO:0000256" key="1">
    <source>
        <dbReference type="SAM" id="SignalP"/>
    </source>
</evidence>
<sequence>MQLSLFAGVALLLGSMAAAQGPGAPKLRCINGIIPTINDGGGACPPGNINQCFGDKCTMIRSCGPRNACYNTTSSAVCCGPG</sequence>
<protein>
    <submittedName>
        <fullName evidence="2">Uncharacterized protein</fullName>
    </submittedName>
</protein>
<gene>
    <name evidence="2" type="ORF">BT63DRAFT_427052</name>
</gene>
<name>A0A6A6U6N7_9PEZI</name>
<keyword evidence="3" id="KW-1185">Reference proteome</keyword>
<proteinExistence type="predicted"/>
<feature type="signal peptide" evidence="1">
    <location>
        <begin position="1"/>
        <end position="19"/>
    </location>
</feature>
<evidence type="ECO:0000313" key="2">
    <source>
        <dbReference type="EMBL" id="KAF2666614.1"/>
    </source>
</evidence>
<feature type="chain" id="PRO_5025395524" evidence="1">
    <location>
        <begin position="20"/>
        <end position="82"/>
    </location>
</feature>
<dbReference type="AlphaFoldDB" id="A0A6A6U6N7"/>
<keyword evidence="1" id="KW-0732">Signal</keyword>
<organism evidence="2 3">
    <name type="scientific">Microthyrium microscopicum</name>
    <dbReference type="NCBI Taxonomy" id="703497"/>
    <lineage>
        <taxon>Eukaryota</taxon>
        <taxon>Fungi</taxon>
        <taxon>Dikarya</taxon>
        <taxon>Ascomycota</taxon>
        <taxon>Pezizomycotina</taxon>
        <taxon>Dothideomycetes</taxon>
        <taxon>Dothideomycetes incertae sedis</taxon>
        <taxon>Microthyriales</taxon>
        <taxon>Microthyriaceae</taxon>
        <taxon>Microthyrium</taxon>
    </lineage>
</organism>